<proteinExistence type="predicted"/>
<keyword evidence="1" id="KW-0489">Methyltransferase</keyword>
<name>A0A1Q6F4I6_9BACT</name>
<protein>
    <submittedName>
        <fullName evidence="1">SAM-dependent methyltransferase</fullName>
    </submittedName>
</protein>
<evidence type="ECO:0000313" key="1">
    <source>
        <dbReference type="EMBL" id="OKY93815.1"/>
    </source>
</evidence>
<dbReference type="Pfam" id="PF13489">
    <property type="entry name" value="Methyltransf_23"/>
    <property type="match status" value="1"/>
</dbReference>
<dbReference type="CDD" id="cd02440">
    <property type="entry name" value="AdoMet_MTases"/>
    <property type="match status" value="1"/>
</dbReference>
<dbReference type="STRING" id="28117.BHV66_07885"/>
<gene>
    <name evidence="1" type="ORF">BHV66_07885</name>
</gene>
<dbReference type="PANTHER" id="PTHR43861">
    <property type="entry name" value="TRANS-ACONITATE 2-METHYLTRANSFERASE-RELATED"/>
    <property type="match status" value="1"/>
</dbReference>
<dbReference type="GO" id="GO:0032259">
    <property type="term" value="P:methylation"/>
    <property type="evidence" value="ECO:0007669"/>
    <property type="project" value="UniProtKB-KW"/>
</dbReference>
<sequence>MGKGFDEYAPAYDAWFLENRNVLYSEINLVAHVLKNPGRTLSVGCGSGLFETILAKEYGITITDGIEPSEGMAEIARKRGMKVTISTAEEADFGCGDYDTILFNGTPSYITDLESVVRKAYDALPEGGRIILIDVPKESTYGVLYNLAKALGTWDHPLLAGTYPENPYPIEFVRVANWRTTAEKIELLEKAGFRDLRFAQTLTTHPLYSNRQEEQPSEGYEKGDYVAVTACK</sequence>
<comment type="caution">
    <text evidence="1">The sequence shown here is derived from an EMBL/GenBank/DDBJ whole genome shotgun (WGS) entry which is preliminary data.</text>
</comment>
<dbReference type="SUPFAM" id="SSF53335">
    <property type="entry name" value="S-adenosyl-L-methionine-dependent methyltransferases"/>
    <property type="match status" value="1"/>
</dbReference>
<reference evidence="1 2" key="1">
    <citation type="journal article" date="2016" name="Nat. Biotechnol.">
        <title>Measurement of bacterial replication rates in microbial communities.</title>
        <authorList>
            <person name="Brown C.T."/>
            <person name="Olm M.R."/>
            <person name="Thomas B.C."/>
            <person name="Banfield J.F."/>
        </authorList>
    </citation>
    <scope>NUCLEOTIDE SEQUENCE [LARGE SCALE GENOMIC DNA]</scope>
    <source>
        <strain evidence="1">CAG:67_53_122</strain>
    </source>
</reference>
<evidence type="ECO:0000313" key="2">
    <source>
        <dbReference type="Proteomes" id="UP000187417"/>
    </source>
</evidence>
<organism evidence="1 2">
    <name type="scientific">Alistipes putredinis</name>
    <dbReference type="NCBI Taxonomy" id="28117"/>
    <lineage>
        <taxon>Bacteria</taxon>
        <taxon>Pseudomonadati</taxon>
        <taxon>Bacteroidota</taxon>
        <taxon>Bacteroidia</taxon>
        <taxon>Bacteroidales</taxon>
        <taxon>Rikenellaceae</taxon>
        <taxon>Alistipes</taxon>
    </lineage>
</organism>
<dbReference type="GO" id="GO:0008168">
    <property type="term" value="F:methyltransferase activity"/>
    <property type="evidence" value="ECO:0007669"/>
    <property type="project" value="UniProtKB-KW"/>
</dbReference>
<dbReference type="EMBL" id="MNQH01000032">
    <property type="protein sequence ID" value="OKY93815.1"/>
    <property type="molecule type" value="Genomic_DNA"/>
</dbReference>
<dbReference type="AlphaFoldDB" id="A0A1Q6F4I6"/>
<dbReference type="GeneID" id="73802549"/>
<dbReference type="RefSeq" id="WP_004328080.1">
    <property type="nucleotide sequence ID" value="NZ_BAAFKT010000016.1"/>
</dbReference>
<dbReference type="InterPro" id="IPR029063">
    <property type="entry name" value="SAM-dependent_MTases_sf"/>
</dbReference>
<dbReference type="Proteomes" id="UP000187417">
    <property type="component" value="Unassembled WGS sequence"/>
</dbReference>
<keyword evidence="1" id="KW-0808">Transferase</keyword>
<accession>A0A1Q6F4I6</accession>
<dbReference type="Gene3D" id="3.40.50.150">
    <property type="entry name" value="Vaccinia Virus protein VP39"/>
    <property type="match status" value="1"/>
</dbReference>